<dbReference type="AlphaFoldDB" id="A0A0F5FUF1"/>
<feature type="domain" description="GH16" evidence="7">
    <location>
        <begin position="10"/>
        <end position="246"/>
    </location>
</feature>
<dbReference type="Gene3D" id="2.60.120.200">
    <property type="match status" value="1"/>
</dbReference>
<name>A0A0F5FUF1_9HYPH</name>
<organism evidence="8 9">
    <name type="scientific">Devosia geojensis</name>
    <dbReference type="NCBI Taxonomy" id="443610"/>
    <lineage>
        <taxon>Bacteria</taxon>
        <taxon>Pseudomonadati</taxon>
        <taxon>Pseudomonadota</taxon>
        <taxon>Alphaproteobacteria</taxon>
        <taxon>Hyphomicrobiales</taxon>
        <taxon>Devosiaceae</taxon>
        <taxon>Devosia</taxon>
    </lineage>
</organism>
<reference evidence="8 9" key="1">
    <citation type="submission" date="2015-03" db="EMBL/GenBank/DDBJ databases">
        <authorList>
            <person name="Hassan Y.I."/>
            <person name="Lepp D."/>
            <person name="Li X.-Z."/>
            <person name="Zhou T."/>
        </authorList>
    </citation>
    <scope>NUCLEOTIDE SEQUENCE [LARGE SCALE GENOMIC DNA]</scope>
    <source>
        <strain evidence="8 9">BD-c194</strain>
    </source>
</reference>
<dbReference type="GO" id="GO:0004553">
    <property type="term" value="F:hydrolase activity, hydrolyzing O-glycosyl compounds"/>
    <property type="evidence" value="ECO:0007669"/>
    <property type="project" value="InterPro"/>
</dbReference>
<dbReference type="InterPro" id="IPR008264">
    <property type="entry name" value="Beta_glucanase"/>
</dbReference>
<dbReference type="SUPFAM" id="SSF49899">
    <property type="entry name" value="Concanavalin A-like lectins/glucanases"/>
    <property type="match status" value="1"/>
</dbReference>
<evidence type="ECO:0000256" key="6">
    <source>
        <dbReference type="SAM" id="SignalP"/>
    </source>
</evidence>
<accession>A0A0F5FUF1</accession>
<protein>
    <recommendedName>
        <fullName evidence="7">GH16 domain-containing protein</fullName>
    </recommendedName>
</protein>
<dbReference type="InterPro" id="IPR013320">
    <property type="entry name" value="ConA-like_dom_sf"/>
</dbReference>
<dbReference type="InterPro" id="IPR050546">
    <property type="entry name" value="Glycosyl_Hydrlase_16"/>
</dbReference>
<dbReference type="PANTHER" id="PTHR10963:SF22">
    <property type="entry name" value="GLYCOSIDASE CRH2-RELATED"/>
    <property type="match status" value="1"/>
</dbReference>
<dbReference type="PANTHER" id="PTHR10963">
    <property type="entry name" value="GLYCOSYL HYDROLASE-RELATED"/>
    <property type="match status" value="1"/>
</dbReference>
<dbReference type="EMBL" id="JZEX01000071">
    <property type="protein sequence ID" value="KKB12496.1"/>
    <property type="molecule type" value="Genomic_DNA"/>
</dbReference>
<sequence length="258" mass="28083">MGCAGAALLFLSAAAPATAQGTGATFFDGFDGLDLGRWYVADGWATGDYSNCTWMDDLVKAEDGLLNVGYAPVPYKERENSCGALQTRTAFGHGTFEARLKTPSGSGLNAAFFTYIGPTQGAPHDEIDFEVLLRNTGEVQTTTFVNGVSGDGEVGSGQHHALPYPSDSDFIQFAVTWAPDRIDYYINNELVRTMTEPHTIPTNPQRIFFSLWGTDTLTDWMGEFERPAEPIAMQVDWVAFTALGEECQFDESVLCAVQ</sequence>
<keyword evidence="2 6" id="KW-0732">Signal</keyword>
<evidence type="ECO:0000313" key="9">
    <source>
        <dbReference type="Proteomes" id="UP000033632"/>
    </source>
</evidence>
<dbReference type="Pfam" id="PF00722">
    <property type="entry name" value="Glyco_hydro_16"/>
    <property type="match status" value="1"/>
</dbReference>
<evidence type="ECO:0000256" key="1">
    <source>
        <dbReference type="ARBA" id="ARBA00006865"/>
    </source>
</evidence>
<dbReference type="GO" id="GO:0005975">
    <property type="term" value="P:carbohydrate metabolic process"/>
    <property type="evidence" value="ECO:0007669"/>
    <property type="project" value="InterPro"/>
</dbReference>
<feature type="chain" id="PRO_5002486910" description="GH16 domain-containing protein" evidence="6">
    <location>
        <begin position="20"/>
        <end position="258"/>
    </location>
</feature>
<dbReference type="PATRIC" id="fig|443610.3.peg.3964"/>
<dbReference type="OrthoDB" id="9809583at2"/>
<dbReference type="Proteomes" id="UP000033632">
    <property type="component" value="Unassembled WGS sequence"/>
</dbReference>
<evidence type="ECO:0000256" key="5">
    <source>
        <dbReference type="PIRSR" id="PIRSR608264-1"/>
    </source>
</evidence>
<keyword evidence="4" id="KW-0326">Glycosidase</keyword>
<evidence type="ECO:0000256" key="3">
    <source>
        <dbReference type="ARBA" id="ARBA00022801"/>
    </source>
</evidence>
<keyword evidence="9" id="KW-1185">Reference proteome</keyword>
<proteinExistence type="inferred from homology"/>
<dbReference type="PROSITE" id="PS51762">
    <property type="entry name" value="GH16_2"/>
    <property type="match status" value="1"/>
</dbReference>
<evidence type="ECO:0000256" key="2">
    <source>
        <dbReference type="ARBA" id="ARBA00022729"/>
    </source>
</evidence>
<dbReference type="InterPro" id="IPR000757">
    <property type="entry name" value="Beta-glucanase-like"/>
</dbReference>
<evidence type="ECO:0000256" key="4">
    <source>
        <dbReference type="ARBA" id="ARBA00023295"/>
    </source>
</evidence>
<gene>
    <name evidence="8" type="ORF">VE25_07015</name>
</gene>
<feature type="active site" description="Nucleophile" evidence="5">
    <location>
        <position position="126"/>
    </location>
</feature>
<evidence type="ECO:0000259" key="7">
    <source>
        <dbReference type="PROSITE" id="PS51762"/>
    </source>
</evidence>
<feature type="active site" description="Proton donor" evidence="5">
    <location>
        <position position="130"/>
    </location>
</feature>
<comment type="similarity">
    <text evidence="1">Belongs to the glycosyl hydrolase 16 family.</text>
</comment>
<keyword evidence="3" id="KW-0378">Hydrolase</keyword>
<evidence type="ECO:0000313" key="8">
    <source>
        <dbReference type="EMBL" id="KKB12496.1"/>
    </source>
</evidence>
<dbReference type="PRINTS" id="PR00737">
    <property type="entry name" value="GLHYDRLASE16"/>
</dbReference>
<comment type="caution">
    <text evidence="8">The sequence shown here is derived from an EMBL/GenBank/DDBJ whole genome shotgun (WGS) entry which is preliminary data.</text>
</comment>
<feature type="signal peptide" evidence="6">
    <location>
        <begin position="1"/>
        <end position="19"/>
    </location>
</feature>
<dbReference type="STRING" id="443610.VE25_07015"/>